<reference evidence="2" key="1">
    <citation type="submission" date="2017-01" db="EMBL/GenBank/DDBJ databases">
        <authorList>
            <person name="Varghese N."/>
            <person name="Submissions S."/>
        </authorList>
    </citation>
    <scope>NUCLEOTIDE SEQUENCE [LARGE SCALE GENOMIC DNA]</scope>
    <source>
        <strain evidence="2">CGMCC 1.7737</strain>
    </source>
</reference>
<protein>
    <submittedName>
        <fullName evidence="1">Predicted P-loop ATPase/GTPase</fullName>
    </submittedName>
</protein>
<keyword evidence="2" id="KW-1185">Reference proteome</keyword>
<dbReference type="RefSeq" id="WP_076428344.1">
    <property type="nucleotide sequence ID" value="NZ_FTNO01000001.1"/>
</dbReference>
<organism evidence="1 2">
    <name type="scientific">Haladaptatus litoreus</name>
    <dbReference type="NCBI Taxonomy" id="553468"/>
    <lineage>
        <taxon>Archaea</taxon>
        <taxon>Methanobacteriati</taxon>
        <taxon>Methanobacteriota</taxon>
        <taxon>Stenosarchaea group</taxon>
        <taxon>Halobacteria</taxon>
        <taxon>Halobacteriales</taxon>
        <taxon>Haladaptataceae</taxon>
        <taxon>Haladaptatus</taxon>
    </lineage>
</organism>
<dbReference type="OrthoDB" id="39107at2157"/>
<evidence type="ECO:0000313" key="2">
    <source>
        <dbReference type="Proteomes" id="UP000186914"/>
    </source>
</evidence>
<gene>
    <name evidence="1" type="ORF">SAMN05421858_0918</name>
</gene>
<accession>A0A1N6WYP9</accession>
<dbReference type="AlphaFoldDB" id="A0A1N6WYP9"/>
<dbReference type="EMBL" id="FTNO01000001">
    <property type="protein sequence ID" value="SIQ95145.1"/>
    <property type="molecule type" value="Genomic_DNA"/>
</dbReference>
<dbReference type="Proteomes" id="UP000186914">
    <property type="component" value="Unassembled WGS sequence"/>
</dbReference>
<name>A0A1N6WYP9_9EURY</name>
<evidence type="ECO:0000313" key="1">
    <source>
        <dbReference type="EMBL" id="SIQ95145.1"/>
    </source>
</evidence>
<proteinExistence type="predicted"/>
<sequence length="262" mass="28822">MTILVAGSDRVDAGKTTFTVGLLSHLDAVGFKPRAGNDFWFDHDDAMAAISDGRLYGKDSARLANASAGNHSPEDVNPVHRLWWPAPGKGKGLLGQTHREFLVDRVGEGFVVNGTTDLPGTVRESLPLSDAVTIESVPELNDQTERRYLPHFRALAERIGKEDCAVVESYSDIAQPIQGIDFETVAVVEPRRLRVYDGRRYAKACEVADSSARDGSLEKRVENVVNLLEPKETRTLEPLTEAERSDPEETAAVYESAYEALR</sequence>